<evidence type="ECO:0000313" key="13">
    <source>
        <dbReference type="Proteomes" id="UP000199531"/>
    </source>
</evidence>
<reference evidence="12 13" key="1">
    <citation type="submission" date="2016-10" db="EMBL/GenBank/DDBJ databases">
        <authorList>
            <person name="de Groot N.N."/>
        </authorList>
    </citation>
    <scope>NUCLEOTIDE SEQUENCE [LARGE SCALE GENOMIC DNA]</scope>
    <source>
        <strain evidence="12 13">DSM 15123</strain>
    </source>
</reference>
<dbReference type="EMBL" id="FOCW01000003">
    <property type="protein sequence ID" value="SEN62987.1"/>
    <property type="molecule type" value="Genomic_DNA"/>
</dbReference>
<dbReference type="Pfam" id="PF04055">
    <property type="entry name" value="Radical_SAM"/>
    <property type="match status" value="1"/>
</dbReference>
<dbReference type="PANTHER" id="PTHR11228:SF7">
    <property type="entry name" value="PQQA PEPTIDE CYCLASE"/>
    <property type="match status" value="1"/>
</dbReference>
<accession>A0A1H8I457</accession>
<dbReference type="PANTHER" id="PTHR11228">
    <property type="entry name" value="RADICAL SAM DOMAIN PROTEIN"/>
    <property type="match status" value="1"/>
</dbReference>
<dbReference type="SFLD" id="SFLDS00029">
    <property type="entry name" value="Radical_SAM"/>
    <property type="match status" value="1"/>
</dbReference>
<protein>
    <recommendedName>
        <fullName evidence="10">Pre-heme d1 synthase</fullName>
    </recommendedName>
</protein>
<evidence type="ECO:0000256" key="10">
    <source>
        <dbReference type="ARBA" id="ARBA00073867"/>
    </source>
</evidence>
<organism evidence="12 13">
    <name type="scientific">Brachymonas denitrificans DSM 15123</name>
    <dbReference type="NCBI Taxonomy" id="1121117"/>
    <lineage>
        <taxon>Bacteria</taxon>
        <taxon>Pseudomonadati</taxon>
        <taxon>Pseudomonadota</taxon>
        <taxon>Betaproteobacteria</taxon>
        <taxon>Burkholderiales</taxon>
        <taxon>Comamonadaceae</taxon>
        <taxon>Brachymonas</taxon>
    </lineage>
</organism>
<evidence type="ECO:0000256" key="4">
    <source>
        <dbReference type="ARBA" id="ARBA00022723"/>
    </source>
</evidence>
<comment type="function">
    <text evidence="9">Involved in heme d1 biosynthesis. Radical SAM enzyme that catalyzes the removal of two propionate side chains from the intermediate 12,18-didecarboxysiroheme (DDSH) and may introduce the keto functions on rings A and B, yielding the heme d1 precursor dihydro-heme d1.</text>
</comment>
<evidence type="ECO:0000256" key="5">
    <source>
        <dbReference type="ARBA" id="ARBA00023004"/>
    </source>
</evidence>
<evidence type="ECO:0000256" key="8">
    <source>
        <dbReference type="ARBA" id="ARBA00023462"/>
    </source>
</evidence>
<evidence type="ECO:0000313" key="12">
    <source>
        <dbReference type="EMBL" id="SEN62987.1"/>
    </source>
</evidence>
<dbReference type="AlphaFoldDB" id="A0A1H8I457"/>
<keyword evidence="3" id="KW-0949">S-adenosyl-L-methionine</keyword>
<dbReference type="InterPro" id="IPR006638">
    <property type="entry name" value="Elp3/MiaA/NifB-like_rSAM"/>
</dbReference>
<dbReference type="RefSeq" id="WP_091816567.1">
    <property type="nucleotide sequence ID" value="NZ_FOCW01000003.1"/>
</dbReference>
<dbReference type="InterPro" id="IPR034480">
    <property type="entry name" value="Heme_synthase-like"/>
</dbReference>
<keyword evidence="4" id="KW-0479">Metal-binding</keyword>
<sequence length="421" mass="47213">MLRLTTYLQGLLSEQPDRFVPARKPSGPVVIWNLIRRCNLTCQHCYASAANKDFAGELDTAEVFRVMDDLYDSGVRVLILSGGEPLMRSDIFEIAARAKAKGMYTGLSSNGTLIDEHNVGHIASVGFDYIGVSLDGIGATHDAFRGLPGSFEQSMRGIRLCHAHGMKVGVRFTMTEENAHDLPALLKLVEDEDIDKFYFSHLNYAGRGNANRETDALHQRTRWAMDMLIDACAQSIRNDRPREFVTGNNDADGVYLLQWAQRNFPDREEQVKQLEQKLYSWGGNSSGVNVANIDNRGYVHPDTMWWKIRLGNVKERSFGEIWQDTSHPLMAGLKQSPRPVTGRCANCQYLTLCNGNTRVRAWELTGDYWTADPACYLSDAELGITPGSYSEEEHRLARRLRSIPIQPVSLDDQEVAPCAHA</sequence>
<keyword evidence="7" id="KW-0456">Lyase</keyword>
<evidence type="ECO:0000256" key="6">
    <source>
        <dbReference type="ARBA" id="ARBA00023014"/>
    </source>
</evidence>
<dbReference type="NCBIfam" id="TIGR04085">
    <property type="entry name" value="rSAM_more_4Fe4S"/>
    <property type="match status" value="1"/>
</dbReference>
<dbReference type="SMART" id="SM00729">
    <property type="entry name" value="Elp3"/>
    <property type="match status" value="1"/>
</dbReference>
<dbReference type="CDD" id="cd01335">
    <property type="entry name" value="Radical_SAM"/>
    <property type="match status" value="1"/>
</dbReference>
<dbReference type="NCBIfam" id="TIGR04051">
    <property type="entry name" value="rSAM_NirJ"/>
    <property type="match status" value="1"/>
</dbReference>
<keyword evidence="2" id="KW-0004">4Fe-4S</keyword>
<dbReference type="GO" id="GO:0003824">
    <property type="term" value="F:catalytic activity"/>
    <property type="evidence" value="ECO:0007669"/>
    <property type="project" value="InterPro"/>
</dbReference>
<keyword evidence="13" id="KW-1185">Reference proteome</keyword>
<evidence type="ECO:0000256" key="2">
    <source>
        <dbReference type="ARBA" id="ARBA00022485"/>
    </source>
</evidence>
<dbReference type="GO" id="GO:0046872">
    <property type="term" value="F:metal ion binding"/>
    <property type="evidence" value="ECO:0007669"/>
    <property type="project" value="UniProtKB-KW"/>
</dbReference>
<dbReference type="GO" id="GO:0006783">
    <property type="term" value="P:heme biosynthetic process"/>
    <property type="evidence" value="ECO:0007669"/>
    <property type="project" value="TreeGrafter"/>
</dbReference>
<dbReference type="SFLD" id="SFLDF00393">
    <property type="entry name" value="heme_D1_biosynthesis_(NirJ-lik"/>
    <property type="match status" value="1"/>
</dbReference>
<comment type="similarity">
    <text evidence="8">Belongs to the radical SAM superfamily.</text>
</comment>
<dbReference type="PROSITE" id="PS51918">
    <property type="entry name" value="RADICAL_SAM"/>
    <property type="match status" value="1"/>
</dbReference>
<dbReference type="Gene3D" id="3.20.20.70">
    <property type="entry name" value="Aldolase class I"/>
    <property type="match status" value="1"/>
</dbReference>
<dbReference type="SUPFAM" id="SSF102114">
    <property type="entry name" value="Radical SAM enzymes"/>
    <property type="match status" value="1"/>
</dbReference>
<evidence type="ECO:0000256" key="7">
    <source>
        <dbReference type="ARBA" id="ARBA00023239"/>
    </source>
</evidence>
<evidence type="ECO:0000256" key="3">
    <source>
        <dbReference type="ARBA" id="ARBA00022691"/>
    </source>
</evidence>
<dbReference type="OrthoDB" id="9782387at2"/>
<dbReference type="InterPro" id="IPR007197">
    <property type="entry name" value="rSAM"/>
</dbReference>
<feature type="domain" description="Radical SAM core" evidence="11">
    <location>
        <begin position="24"/>
        <end position="239"/>
    </location>
</feature>
<dbReference type="SFLD" id="SFLDG01386">
    <property type="entry name" value="main_SPASM_domain-containing"/>
    <property type="match status" value="1"/>
</dbReference>
<dbReference type="Proteomes" id="UP000199531">
    <property type="component" value="Unassembled WGS sequence"/>
</dbReference>
<dbReference type="InterPro" id="IPR017200">
    <property type="entry name" value="PqqE-like"/>
</dbReference>
<dbReference type="SFLD" id="SFLDG01385">
    <property type="entry name" value="heme_carboxy_lyase_like"/>
    <property type="match status" value="1"/>
</dbReference>
<comment type="cofactor">
    <cofactor evidence="1">
        <name>[4Fe-4S] cluster</name>
        <dbReference type="ChEBI" id="CHEBI:49883"/>
    </cofactor>
</comment>
<name>A0A1H8I457_9BURK</name>
<keyword evidence="5" id="KW-0408">Iron</keyword>
<evidence type="ECO:0000259" key="11">
    <source>
        <dbReference type="PROSITE" id="PS51918"/>
    </source>
</evidence>
<dbReference type="GO" id="GO:0051539">
    <property type="term" value="F:4 iron, 4 sulfur cluster binding"/>
    <property type="evidence" value="ECO:0007669"/>
    <property type="project" value="UniProtKB-KW"/>
</dbReference>
<evidence type="ECO:0000256" key="1">
    <source>
        <dbReference type="ARBA" id="ARBA00001966"/>
    </source>
</evidence>
<dbReference type="InterPro" id="IPR013785">
    <property type="entry name" value="Aldolase_TIM"/>
</dbReference>
<evidence type="ECO:0000256" key="9">
    <source>
        <dbReference type="ARBA" id="ARBA00056787"/>
    </source>
</evidence>
<dbReference type="InterPro" id="IPR023885">
    <property type="entry name" value="4Fe4S-binding_SPASM_dom"/>
</dbReference>
<dbReference type="InterPro" id="IPR023992">
    <property type="entry name" value="HemeD1_Synth_NirJ"/>
</dbReference>
<dbReference type="SFLD" id="SFLDG01067">
    <property type="entry name" value="SPASM/twitch_domain_containing"/>
    <property type="match status" value="1"/>
</dbReference>
<proteinExistence type="inferred from homology"/>
<dbReference type="InterPro" id="IPR050377">
    <property type="entry name" value="Radical_SAM_PqqE_MftC-like"/>
</dbReference>
<dbReference type="STRING" id="1121117.SAMN02745977_01692"/>
<dbReference type="InterPro" id="IPR058240">
    <property type="entry name" value="rSAM_sf"/>
</dbReference>
<gene>
    <name evidence="12" type="ORF">SAMN02745977_01692</name>
</gene>
<dbReference type="PIRSF" id="PIRSF037420">
    <property type="entry name" value="PQQ_syn_pqqE"/>
    <property type="match status" value="1"/>
</dbReference>
<keyword evidence="6" id="KW-0411">Iron-sulfur</keyword>
<dbReference type="FunFam" id="3.20.20.70:FF:000188">
    <property type="entry name" value="Mycofactocin radical SAM maturase MftC"/>
    <property type="match status" value="1"/>
</dbReference>